<keyword evidence="3" id="KW-1185">Reference proteome</keyword>
<gene>
    <name evidence="2" type="ORF">SPARVUS_LOCUS13978873</name>
</gene>
<dbReference type="Proteomes" id="UP001162483">
    <property type="component" value="Unassembled WGS sequence"/>
</dbReference>
<evidence type="ECO:0000256" key="1">
    <source>
        <dbReference type="SAM" id="MobiDB-lite"/>
    </source>
</evidence>
<feature type="region of interest" description="Disordered" evidence="1">
    <location>
        <begin position="1"/>
        <end position="30"/>
    </location>
</feature>
<name>A0ABN9GDX6_9NEOB</name>
<evidence type="ECO:0000313" key="3">
    <source>
        <dbReference type="Proteomes" id="UP001162483"/>
    </source>
</evidence>
<comment type="caution">
    <text evidence="2">The sequence shown here is derived from an EMBL/GenBank/DDBJ whole genome shotgun (WGS) entry which is preliminary data.</text>
</comment>
<reference evidence="2" key="1">
    <citation type="submission" date="2023-05" db="EMBL/GenBank/DDBJ databases">
        <authorList>
            <person name="Stuckert A."/>
        </authorList>
    </citation>
    <scope>NUCLEOTIDE SEQUENCE</scope>
</reference>
<organism evidence="2 3">
    <name type="scientific">Staurois parvus</name>
    <dbReference type="NCBI Taxonomy" id="386267"/>
    <lineage>
        <taxon>Eukaryota</taxon>
        <taxon>Metazoa</taxon>
        <taxon>Chordata</taxon>
        <taxon>Craniata</taxon>
        <taxon>Vertebrata</taxon>
        <taxon>Euteleostomi</taxon>
        <taxon>Amphibia</taxon>
        <taxon>Batrachia</taxon>
        <taxon>Anura</taxon>
        <taxon>Neobatrachia</taxon>
        <taxon>Ranoidea</taxon>
        <taxon>Ranidae</taxon>
        <taxon>Staurois</taxon>
    </lineage>
</organism>
<proteinExistence type="predicted"/>
<protein>
    <submittedName>
        <fullName evidence="2">Uncharacterized protein</fullName>
    </submittedName>
</protein>
<evidence type="ECO:0000313" key="2">
    <source>
        <dbReference type="EMBL" id="CAI9607616.1"/>
    </source>
</evidence>
<feature type="non-terminal residue" evidence="2">
    <location>
        <position position="108"/>
    </location>
</feature>
<accession>A0ABN9GDX6</accession>
<dbReference type="EMBL" id="CATNWA010018479">
    <property type="protein sequence ID" value="CAI9607616.1"/>
    <property type="molecule type" value="Genomic_DNA"/>
</dbReference>
<sequence length="108" mass="11782">MKVIIGSSCSSSGYREMGNPPSSTPANLSIDGGEFAAHAEAGSSLGAKTTRRNPYELTESILMVDNRGMPTLDRFQTGEIFAQLGNLLPLNQEVEWVEDYNKNVDRVM</sequence>